<protein>
    <submittedName>
        <fullName evidence="4">Polysaccharide biosynthesis protein</fullName>
    </submittedName>
</protein>
<organism evidence="4 5">
    <name type="scientific">Senegalia massiliensis</name>
    <dbReference type="NCBI Taxonomy" id="1720316"/>
    <lineage>
        <taxon>Bacteria</taxon>
        <taxon>Bacillati</taxon>
        <taxon>Bacillota</taxon>
        <taxon>Clostridia</taxon>
        <taxon>Eubacteriales</taxon>
        <taxon>Clostridiaceae</taxon>
        <taxon>Senegalia</taxon>
    </lineage>
</organism>
<feature type="domain" description="Polysaccharide biosynthesis protein CapD-like" evidence="3">
    <location>
        <begin position="283"/>
        <end position="565"/>
    </location>
</feature>
<dbReference type="PANTHER" id="PTHR43318">
    <property type="entry name" value="UDP-N-ACETYLGLUCOSAMINE 4,6-DEHYDRATASE"/>
    <property type="match status" value="1"/>
</dbReference>
<keyword evidence="2" id="KW-0812">Transmembrane</keyword>
<reference evidence="4 5" key="1">
    <citation type="submission" date="2018-08" db="EMBL/GenBank/DDBJ databases">
        <title>Murine metabolic-syndrome-specific gut microbial biobank.</title>
        <authorList>
            <person name="Liu C."/>
        </authorList>
    </citation>
    <scope>NUCLEOTIDE SEQUENCE [LARGE SCALE GENOMIC DNA]</scope>
    <source>
        <strain evidence="4 5">583</strain>
    </source>
</reference>
<feature type="transmembrane region" description="Helical" evidence="2">
    <location>
        <begin position="7"/>
        <end position="30"/>
    </location>
</feature>
<sequence>MEKRRRIALLLFVDIILISTAFLVSFYLRFDANIPLNIMNIYLDNIFAITLIKILIFGYFGIYSSLWRYASIDELVQVVMGVFLANTGMISYLYIVDIHFPRSIYLLVLILDIMYIGGVRFSYRLLRKIKNERLFNGEKRKRIMVVGAGDAGAMVIKEFKNHRELMSDPVVLIDDNKSKKGRKIHGVPVKGQRYDIKSEALKNNIDEIVIAIPSSTKSQIKSIIEECKTTKCKVKTLPGIFELIDGKVSVKQLREVQIEDLLGRDEVKLDAEKINQYIKGKKVLITGGGGSIGSELCRQIAKYDPQELIILDIYENNVYDLQNELKRKYGSSLNLNVKIASVRDSNKIDNIINNIKPNVIFHAAAHKHVPLMEDNPHEAVKNNVFGTFNIAKAASKFGIEKFVMISTDKAVNPTNIMGATKRLCEMIVQAINKKSKTEFVAVRFGNVLGSNGSVIPLFKRQIAEGGPVTVTHKDVIRYFMTIPEASQLVLQAGAMAKGGEIFVLDMGEPVKIMDLAKDLITLSGLEVGKDIEIDVVGLRPGEKLFEELLMDEEGLTSTEHNKIHVGRPLFTDYNILIKKLDKLEDIMHNGTESDVKKAVAELVPTYKKPEEINNVREFKGLKKTALSLN</sequence>
<dbReference type="SUPFAM" id="SSF51735">
    <property type="entry name" value="NAD(P)-binding Rossmann-fold domains"/>
    <property type="match status" value="2"/>
</dbReference>
<comment type="similarity">
    <text evidence="1">Belongs to the polysaccharide synthase family.</text>
</comment>
<evidence type="ECO:0000313" key="4">
    <source>
        <dbReference type="EMBL" id="NBI07179.1"/>
    </source>
</evidence>
<evidence type="ECO:0000259" key="3">
    <source>
        <dbReference type="Pfam" id="PF02719"/>
    </source>
</evidence>
<dbReference type="CDD" id="cd05237">
    <property type="entry name" value="UDP_invert_4-6DH_SDR_e"/>
    <property type="match status" value="1"/>
</dbReference>
<dbReference type="EMBL" id="QXXA01000010">
    <property type="protein sequence ID" value="NBI07179.1"/>
    <property type="molecule type" value="Genomic_DNA"/>
</dbReference>
<dbReference type="Pfam" id="PF02719">
    <property type="entry name" value="Polysacc_synt_2"/>
    <property type="match status" value="1"/>
</dbReference>
<dbReference type="OrthoDB" id="9803111at2"/>
<gene>
    <name evidence="4" type="ORF">D3Z33_09975</name>
</gene>
<feature type="transmembrane region" description="Helical" evidence="2">
    <location>
        <begin position="42"/>
        <end position="63"/>
    </location>
</feature>
<comment type="caution">
    <text evidence="4">The sequence shown here is derived from an EMBL/GenBank/DDBJ whole genome shotgun (WGS) entry which is preliminary data.</text>
</comment>
<dbReference type="InterPro" id="IPR003869">
    <property type="entry name" value="Polysac_CapD-like"/>
</dbReference>
<feature type="transmembrane region" description="Helical" evidence="2">
    <location>
        <begin position="75"/>
        <end position="96"/>
    </location>
</feature>
<evidence type="ECO:0000256" key="1">
    <source>
        <dbReference type="ARBA" id="ARBA00007430"/>
    </source>
</evidence>
<dbReference type="InterPro" id="IPR036291">
    <property type="entry name" value="NAD(P)-bd_dom_sf"/>
</dbReference>
<accession>A0A845QZJ8</accession>
<keyword evidence="2" id="KW-0472">Membrane</keyword>
<evidence type="ECO:0000256" key="2">
    <source>
        <dbReference type="SAM" id="Phobius"/>
    </source>
</evidence>
<dbReference type="Pfam" id="PF13727">
    <property type="entry name" value="CoA_binding_3"/>
    <property type="match status" value="1"/>
</dbReference>
<keyword evidence="2" id="KW-1133">Transmembrane helix</keyword>
<proteinExistence type="inferred from homology"/>
<dbReference type="Proteomes" id="UP000467132">
    <property type="component" value="Unassembled WGS sequence"/>
</dbReference>
<feature type="transmembrane region" description="Helical" evidence="2">
    <location>
        <begin position="102"/>
        <end position="123"/>
    </location>
</feature>
<dbReference type="InterPro" id="IPR051203">
    <property type="entry name" value="Polysaccharide_Synthase-Rel"/>
</dbReference>
<dbReference type="RefSeq" id="WP_160197641.1">
    <property type="nucleotide sequence ID" value="NZ_QXXA01000010.1"/>
</dbReference>
<evidence type="ECO:0000313" key="5">
    <source>
        <dbReference type="Proteomes" id="UP000467132"/>
    </source>
</evidence>
<dbReference type="Gene3D" id="3.40.50.720">
    <property type="entry name" value="NAD(P)-binding Rossmann-like Domain"/>
    <property type="match status" value="2"/>
</dbReference>
<dbReference type="PANTHER" id="PTHR43318:SF1">
    <property type="entry name" value="POLYSACCHARIDE BIOSYNTHESIS PROTEIN EPSC-RELATED"/>
    <property type="match status" value="1"/>
</dbReference>
<dbReference type="AlphaFoldDB" id="A0A845QZJ8"/>
<keyword evidence="5" id="KW-1185">Reference proteome</keyword>
<name>A0A845QZJ8_9CLOT</name>